<dbReference type="InterPro" id="IPR036116">
    <property type="entry name" value="FN3_sf"/>
</dbReference>
<dbReference type="Gene3D" id="2.60.40.10">
    <property type="entry name" value="Immunoglobulins"/>
    <property type="match status" value="1"/>
</dbReference>
<dbReference type="PANTHER" id="PTHR19328:SF13">
    <property type="entry name" value="HIPL1 PROTEIN"/>
    <property type="match status" value="1"/>
</dbReference>
<dbReference type="Proteomes" id="UP000800984">
    <property type="component" value="Unassembled WGS sequence"/>
</dbReference>
<dbReference type="RefSeq" id="WP_166077924.1">
    <property type="nucleotide sequence ID" value="NZ_JAAJBT010000007.1"/>
</dbReference>
<evidence type="ECO:0000313" key="3">
    <source>
        <dbReference type="EMBL" id="NHM02794.1"/>
    </source>
</evidence>
<keyword evidence="4" id="KW-1185">Reference proteome</keyword>
<evidence type="ECO:0000259" key="2">
    <source>
        <dbReference type="PROSITE" id="PS50853"/>
    </source>
</evidence>
<dbReference type="InterPro" id="IPR045474">
    <property type="entry name" value="GEVED"/>
</dbReference>
<feature type="chain" id="PRO_5045224361" description="Fibronectin type-III domain-containing protein" evidence="1">
    <location>
        <begin position="19"/>
        <end position="1301"/>
    </location>
</feature>
<dbReference type="InterPro" id="IPR013783">
    <property type="entry name" value="Ig-like_fold"/>
</dbReference>
<dbReference type="InterPro" id="IPR011042">
    <property type="entry name" value="6-blade_b-propeller_TolB-like"/>
</dbReference>
<dbReference type="SUPFAM" id="SSF49265">
    <property type="entry name" value="Fibronectin type III"/>
    <property type="match status" value="1"/>
</dbReference>
<evidence type="ECO:0000256" key="1">
    <source>
        <dbReference type="SAM" id="SignalP"/>
    </source>
</evidence>
<feature type="domain" description="Fibronectin type-III" evidence="2">
    <location>
        <begin position="545"/>
        <end position="630"/>
    </location>
</feature>
<dbReference type="SUPFAM" id="SSF50952">
    <property type="entry name" value="Soluble quinoprotein glucose dehydrogenase"/>
    <property type="match status" value="1"/>
</dbReference>
<dbReference type="PANTHER" id="PTHR19328">
    <property type="entry name" value="HEDGEHOG-INTERACTING PROTEIN"/>
    <property type="match status" value="1"/>
</dbReference>
<comment type="caution">
    <text evidence="3">The sequence shown here is derived from an EMBL/GenBank/DDBJ whole genome shotgun (WGS) entry which is preliminary data.</text>
</comment>
<dbReference type="Pfam" id="PF20009">
    <property type="entry name" value="GEVED"/>
    <property type="match status" value="1"/>
</dbReference>
<dbReference type="CDD" id="cd00063">
    <property type="entry name" value="FN3"/>
    <property type="match status" value="1"/>
</dbReference>
<dbReference type="InterPro" id="IPR011041">
    <property type="entry name" value="Quinoprot_gluc/sorb_DH_b-prop"/>
</dbReference>
<dbReference type="PROSITE" id="PS50853">
    <property type="entry name" value="FN3"/>
    <property type="match status" value="1"/>
</dbReference>
<proteinExistence type="predicted"/>
<accession>A0ABX0I795</accession>
<name>A0ABX0I795_9FLAO</name>
<dbReference type="InterPro" id="IPR012938">
    <property type="entry name" value="Glc/Sorbosone_DH"/>
</dbReference>
<protein>
    <recommendedName>
        <fullName evidence="2">Fibronectin type-III domain-containing protein</fullName>
    </recommendedName>
</protein>
<sequence>MNKFYVCFFTLVSGFFYAQTPVTSGPNWSVSNLTPNNALNFPSEIVYGPDGFLWISERVGKKIVRVNKTSGAITTMIDLSAQVYQTAGQDGLLGMAIHPALYTNVATTTNNYVFVAYTYNNSGRKLRISRLTFNNATKTLGSEVTLLQEMPASNDHNSGRLIFGPDLKLYYSFGDQGNNQFANACLPILAQNLPTSSADYANYPGKILRLNSDGTIPTDNPILAGVKSHVYSYGHRNPQGLVFAQDGTLFSSEHGAKVDDELNKIIPAKNYGWPQIAGYYDNMAYTYCNWSTASPCNAGSFSDHNCAAGVTPIDEFTSFPNGPSSNFMPPIGTYNSTVSSDPSGGFLSWPTVAPSSIDIYELNKIPNWGRSLLIPTLKKGTIYRAKLAADGNSIVGDNYELFHSSNDRYRDVALDPDGVTFYAVTDNSGSTSGPSGTTSVTIANPGVIVKIRYIGPTVTSPPLANCQDVNAVLDVNGSVTILAAQVNNNSTDDGTIVSYTLDKNTFNCSHVGQPQTVFLTVVDNQGGESRCAATVNVLNNPAFIVPTGLTVPSVSNTTANLQWNNPTLATVEIRYRIIGSTNWLHVTSFSNTIQLSDLSAGSNYEVQIRRVCLENVSAYSSLVNFTTTSSSYCAVSGIITTGHNYISNVSLNTINNPSGNNSYSNFTAISTSLSAGTNYTITLTKPSIGTVARTCGFSVWIDYNRDGDFADSGERVAFTTTLIAASATTCVLNFTVPNTVTVGATRMRVECQQTATPTVFCGAIHGSNPSEAEDYTINLVLPCGNLSTTWNGNSWSNGQPSSSKEVNFTGNYASTGIVEACRVNVLGTANVVFKTNHTLEVTNGVNVAAGASLTFENNASLLQINPSANTGSIKIKRNSMPMIRQDYTAWASPVINQQLQAFSPNTLPNRFYEYLSTGSTTATAYQSIVPTNNFVAGKGYMIRVDNTWSPTIPASFNSEFNGVPFNGNASQTLGIGYNLLGNPYPSPLNARAFLADNPNITTLYYWTHTAAAVGGFYPVNNYAAYTTLGGVAAAAGGATPLDFIQVGQGFFVNTASGGTASFTNNQRSFGSASSQFFKSTQTEEKHRIWLNLSDETKNYNQILIGYSNEATNEIDISDGLVLNDSPSLLYNQINNQKYVIQGRELPFQDTDVVPLGLKINESGTYSISLDHLDGLFVNQIVYLKDNYTFTIHNIKQNPYNFSSTIGNFTDRFQIVFHNNLLQLEDDLNVVVYSEENEFFVKSSKDSIREIIVFDVLGRKLFDFKNINHTTFHTNQLNAFKETLLIKVFLSSGKISTQKYMK</sequence>
<keyword evidence="1" id="KW-0732">Signal</keyword>
<reference evidence="3 4" key="1">
    <citation type="submission" date="2020-02" db="EMBL/GenBank/DDBJ databases">
        <authorList>
            <person name="Chen W.-M."/>
        </authorList>
    </citation>
    <scope>NUCLEOTIDE SEQUENCE [LARGE SCALE GENOMIC DNA]</scope>
    <source>
        <strain evidence="3 4">KDG-16</strain>
    </source>
</reference>
<dbReference type="Pfam" id="PF07995">
    <property type="entry name" value="GSDH"/>
    <property type="match status" value="2"/>
</dbReference>
<dbReference type="Gene3D" id="2.120.10.30">
    <property type="entry name" value="TolB, C-terminal domain"/>
    <property type="match status" value="1"/>
</dbReference>
<organism evidence="3 4">
    <name type="scientific">Flavobacterium difficile</name>
    <dbReference type="NCBI Taxonomy" id="2709659"/>
    <lineage>
        <taxon>Bacteria</taxon>
        <taxon>Pseudomonadati</taxon>
        <taxon>Bacteroidota</taxon>
        <taxon>Flavobacteriia</taxon>
        <taxon>Flavobacteriales</taxon>
        <taxon>Flavobacteriaceae</taxon>
        <taxon>Flavobacterium</taxon>
    </lineage>
</organism>
<gene>
    <name evidence="3" type="ORF">G4D72_11820</name>
</gene>
<evidence type="ECO:0000313" key="4">
    <source>
        <dbReference type="Proteomes" id="UP000800984"/>
    </source>
</evidence>
<feature type="signal peptide" evidence="1">
    <location>
        <begin position="1"/>
        <end position="18"/>
    </location>
</feature>
<dbReference type="InterPro" id="IPR003961">
    <property type="entry name" value="FN3_dom"/>
</dbReference>
<dbReference type="EMBL" id="JAAJBT010000007">
    <property type="protein sequence ID" value="NHM02794.1"/>
    <property type="molecule type" value="Genomic_DNA"/>
</dbReference>